<name>A0ABU5VS03_9BACT</name>
<dbReference type="RefSeq" id="WP_323575471.1">
    <property type="nucleotide sequence ID" value="NZ_JAYGJQ010000001.1"/>
</dbReference>
<accession>A0ABU5VS03</accession>
<evidence type="ECO:0000313" key="2">
    <source>
        <dbReference type="Proteomes" id="UP001302274"/>
    </source>
</evidence>
<evidence type="ECO:0008006" key="3">
    <source>
        <dbReference type="Google" id="ProtNLM"/>
    </source>
</evidence>
<keyword evidence="2" id="KW-1185">Reference proteome</keyword>
<protein>
    <recommendedName>
        <fullName evidence="3">SHSP domain-containing protein</fullName>
    </recommendedName>
</protein>
<proteinExistence type="predicted"/>
<dbReference type="Proteomes" id="UP001302274">
    <property type="component" value="Unassembled WGS sequence"/>
</dbReference>
<evidence type="ECO:0000313" key="1">
    <source>
        <dbReference type="EMBL" id="MEA9355841.1"/>
    </source>
</evidence>
<sequence>MKRLLNTKLFIAVIFFCIGFFTNHLLTKVRGAPMIATNDERFPVDIDDFDHTSMMDTINRLSKERAEARASAMGDVSKREDDDNVYYDIPQKTINGVEHRLNVEVKDGMIKISEDQKSSGDTLVETSSERMFSIDPGLDGDKAEVINEKDKIVIKIPKK</sequence>
<dbReference type="EMBL" id="JAYGJQ010000001">
    <property type="protein sequence ID" value="MEA9355841.1"/>
    <property type="molecule type" value="Genomic_DNA"/>
</dbReference>
<reference evidence="1 2" key="1">
    <citation type="submission" date="2023-11" db="EMBL/GenBank/DDBJ databases">
        <title>A Novel Polar Bacteriovorax (B. antarcticus) Isolated from the Biocrust in Antarctica.</title>
        <authorList>
            <person name="Mun W."/>
            <person name="Choi S.Y."/>
            <person name="Mitchell R.J."/>
        </authorList>
    </citation>
    <scope>NUCLEOTIDE SEQUENCE [LARGE SCALE GENOMIC DNA]</scope>
    <source>
        <strain evidence="1 2">PP10</strain>
    </source>
</reference>
<gene>
    <name evidence="1" type="ORF">SHI21_06505</name>
</gene>
<organism evidence="1 2">
    <name type="scientific">Bacteriovorax antarcticus</name>
    <dbReference type="NCBI Taxonomy" id="3088717"/>
    <lineage>
        <taxon>Bacteria</taxon>
        <taxon>Pseudomonadati</taxon>
        <taxon>Bdellovibrionota</taxon>
        <taxon>Bacteriovoracia</taxon>
        <taxon>Bacteriovoracales</taxon>
        <taxon>Bacteriovoracaceae</taxon>
        <taxon>Bacteriovorax</taxon>
    </lineage>
</organism>
<comment type="caution">
    <text evidence="1">The sequence shown here is derived from an EMBL/GenBank/DDBJ whole genome shotgun (WGS) entry which is preliminary data.</text>
</comment>